<evidence type="ECO:0000259" key="10">
    <source>
        <dbReference type="Pfam" id="PF21478"/>
    </source>
</evidence>
<feature type="domain" description="Glycine dehydrogenase C-terminal" evidence="10">
    <location>
        <begin position="785"/>
        <end position="906"/>
    </location>
</feature>
<dbReference type="CDD" id="cd00613">
    <property type="entry name" value="GDC-P"/>
    <property type="match status" value="2"/>
</dbReference>
<dbReference type="InterPro" id="IPR020581">
    <property type="entry name" value="GDC_P"/>
</dbReference>
<protein>
    <recommendedName>
        <fullName evidence="8">Glycine dehydrogenase (decarboxylating)</fullName>
        <ecNumber evidence="8">1.4.4.2</ecNumber>
    </recommendedName>
    <alternativeName>
        <fullName evidence="8">Glycine cleavage system P-protein</fullName>
    </alternativeName>
    <alternativeName>
        <fullName evidence="8">Glycine decarboxylase</fullName>
    </alternativeName>
    <alternativeName>
        <fullName evidence="8">Glycine dehydrogenase (aminomethyl-transferring)</fullName>
    </alternativeName>
</protein>
<dbReference type="EMBL" id="JBHSMX010000066">
    <property type="protein sequence ID" value="MFC5524089.1"/>
    <property type="molecule type" value="Genomic_DNA"/>
</dbReference>
<comment type="cofactor">
    <cofactor evidence="1 8">
        <name>pyridoxal 5'-phosphate</name>
        <dbReference type="ChEBI" id="CHEBI:597326"/>
    </cofactor>
</comment>
<keyword evidence="6 8" id="KW-0560">Oxidoreductase</keyword>
<feature type="modified residue" description="N6-(pyridoxal phosphate)lysine" evidence="8">
    <location>
        <position position="714"/>
    </location>
</feature>
<comment type="catalytic activity">
    <reaction evidence="7 8">
        <text>N(6)-[(R)-lipoyl]-L-lysyl-[glycine-cleavage complex H protein] + glycine + H(+) = N(6)-[(R)-S(8)-aminomethyldihydrolipoyl]-L-lysyl-[glycine-cleavage complex H protein] + CO2</text>
        <dbReference type="Rhea" id="RHEA:24304"/>
        <dbReference type="Rhea" id="RHEA-COMP:10494"/>
        <dbReference type="Rhea" id="RHEA-COMP:10495"/>
        <dbReference type="ChEBI" id="CHEBI:15378"/>
        <dbReference type="ChEBI" id="CHEBI:16526"/>
        <dbReference type="ChEBI" id="CHEBI:57305"/>
        <dbReference type="ChEBI" id="CHEBI:83099"/>
        <dbReference type="ChEBI" id="CHEBI:83143"/>
        <dbReference type="EC" id="1.4.4.2"/>
    </reaction>
</comment>
<evidence type="ECO:0000256" key="6">
    <source>
        <dbReference type="ARBA" id="ARBA00023002"/>
    </source>
</evidence>
<name>A0ABW0QIL8_9BURK</name>
<dbReference type="EC" id="1.4.4.2" evidence="8"/>
<dbReference type="RefSeq" id="WP_068831987.1">
    <property type="nucleotide sequence ID" value="NZ_JBHSMX010000066.1"/>
</dbReference>
<evidence type="ECO:0000313" key="11">
    <source>
        <dbReference type="EMBL" id="MFC5524089.1"/>
    </source>
</evidence>
<comment type="similarity">
    <text evidence="3 8">Belongs to the GcvP family.</text>
</comment>
<evidence type="ECO:0000313" key="12">
    <source>
        <dbReference type="Proteomes" id="UP001596084"/>
    </source>
</evidence>
<evidence type="ECO:0000256" key="3">
    <source>
        <dbReference type="ARBA" id="ARBA00010756"/>
    </source>
</evidence>
<dbReference type="InterPro" id="IPR015422">
    <property type="entry name" value="PyrdxlP-dep_Trfase_small"/>
</dbReference>
<evidence type="ECO:0000256" key="5">
    <source>
        <dbReference type="ARBA" id="ARBA00022898"/>
    </source>
</evidence>
<accession>A0ABW0QIL8</accession>
<comment type="subunit">
    <text evidence="4 8">The glycine cleavage system is composed of four proteins: P, T, L and H.</text>
</comment>
<dbReference type="PANTHER" id="PTHR11773:SF1">
    <property type="entry name" value="GLYCINE DEHYDROGENASE (DECARBOXYLATING), MITOCHONDRIAL"/>
    <property type="match status" value="1"/>
</dbReference>
<dbReference type="InterPro" id="IPR049316">
    <property type="entry name" value="GDC-P_C"/>
</dbReference>
<organism evidence="11 12">
    <name type="scientific">Polaromonas jejuensis</name>
    <dbReference type="NCBI Taxonomy" id="457502"/>
    <lineage>
        <taxon>Bacteria</taxon>
        <taxon>Pseudomonadati</taxon>
        <taxon>Pseudomonadota</taxon>
        <taxon>Betaproteobacteria</taxon>
        <taxon>Burkholderiales</taxon>
        <taxon>Comamonadaceae</taxon>
        <taxon>Polaromonas</taxon>
    </lineage>
</organism>
<dbReference type="InterPro" id="IPR049315">
    <property type="entry name" value="GDC-P_N"/>
</dbReference>
<dbReference type="PANTHER" id="PTHR11773">
    <property type="entry name" value="GLYCINE DEHYDROGENASE, DECARBOXYLATING"/>
    <property type="match status" value="1"/>
</dbReference>
<reference evidence="12" key="1">
    <citation type="journal article" date="2019" name="Int. J. Syst. Evol. Microbiol.">
        <title>The Global Catalogue of Microorganisms (GCM) 10K type strain sequencing project: providing services to taxonomists for standard genome sequencing and annotation.</title>
        <authorList>
            <consortium name="The Broad Institute Genomics Platform"/>
            <consortium name="The Broad Institute Genome Sequencing Center for Infectious Disease"/>
            <person name="Wu L."/>
            <person name="Ma J."/>
        </authorList>
    </citation>
    <scope>NUCLEOTIDE SEQUENCE [LARGE SCALE GENOMIC DNA]</scope>
    <source>
        <strain evidence="12">CGMCC 4.7277</strain>
    </source>
</reference>
<dbReference type="Gene3D" id="3.40.640.10">
    <property type="entry name" value="Type I PLP-dependent aspartate aminotransferase-like (Major domain)"/>
    <property type="match status" value="2"/>
</dbReference>
<sequence>MLMQSAKPLGDLENPSEFIARHIGIDEADEVHMLSVVGSASRRDLIDGIVPRAIARHSAMAIPAPVTEAAALKQLKAIAAKNQVFKSFIGQGYYGTYTPGVILRNVLENPAWYTAYTPYQAEISQGRMEALINFQTMVCDLTGMAVANASMLDEATAAAEAMTLAKRSVKSKSRVFIVAGDCHPQTIEVIQTRAKPLGIEVKVSTASATLPLLMAEGNYFGVLAQYPATTGSIHDLRPLAGQAHADGAALCVAADLLALTLLAPPGEWDADIVLGSTQRFGMPMGNGGPHAAYLACRDEFKRSLPGRLVGVSVDSHGNPTYRLALQTREQHIRREKATSNICTAQVLPAVMASMYAVYHGPQGLRRIAERVAAYTAIFVRGLQELGYEITNAGAFDSVTIRTADATNSIAERARQSRVNLRCRLNNHLGVSLDETTSRSDIEQLWSFFAKPGQTVPVVSAFEKGIASLIPEDLRRTSAFLTHPVFNTHHSETGMLRYIRTLSDKDLALDRSMIPLGSCTMKLNATSEMIPITWPEFANIHPFAPQDQLQGYAELDKQLRDWLCQATGYAGISLQPNAGSQGEYAGLLAIKAFHNANGGRHRNICLIPASAHGTNPASAHMAGLQVVVTACDANGNVDMADLQAKCEKHSEHLACVMITYPSTHGVFETHVKDLCQLVHSHGGRVYVDGANMNALVGVAAPGEFGGDVSHLNLHKTFCIPHGGGGPGVGPVCVVADLVPYLPGHATAGLPVNGVGAISAAPLGNAAVLPISWMYCRMMGPEGLKQATEVAILSANYISARLKDHYPTLYASENGHVAHECILDLRPLKETSGVTAEDVAKRLMDYGFHAPTLSFPVPGTLMVEPTESETLAELDRFINAMIAIREEIRKVEGGQWPQDNNPLKHAPHTAASLMGADWDRPYSRETGAFPLETLKQLKYWPPVGRVDNVHGDRNLFCSCVPVGNYA</sequence>
<proteinExistence type="inferred from homology"/>
<feature type="domain" description="Glycine cleavage system P-protein N-terminal" evidence="9">
    <location>
        <begin position="21"/>
        <end position="448"/>
    </location>
</feature>
<comment type="function">
    <text evidence="2 8">The glycine cleavage system catalyzes the degradation of glycine. The P protein binds the alpha-amino group of glycine through its pyridoxal phosphate cofactor; CO(2) is released and the remaining methylamine moiety is then transferred to the lipoamide cofactor of the H protein.</text>
</comment>
<evidence type="ECO:0000256" key="2">
    <source>
        <dbReference type="ARBA" id="ARBA00003788"/>
    </source>
</evidence>
<gene>
    <name evidence="8 11" type="primary">gcvP</name>
    <name evidence="11" type="ORF">ACFPP7_24730</name>
</gene>
<dbReference type="Proteomes" id="UP001596084">
    <property type="component" value="Unassembled WGS sequence"/>
</dbReference>
<dbReference type="SUPFAM" id="SSF53383">
    <property type="entry name" value="PLP-dependent transferases"/>
    <property type="match status" value="2"/>
</dbReference>
<evidence type="ECO:0000256" key="1">
    <source>
        <dbReference type="ARBA" id="ARBA00001933"/>
    </source>
</evidence>
<keyword evidence="12" id="KW-1185">Reference proteome</keyword>
<feature type="domain" description="Glycine cleavage system P-protein N-terminal" evidence="9">
    <location>
        <begin position="621"/>
        <end position="743"/>
    </location>
</feature>
<dbReference type="InterPro" id="IPR015424">
    <property type="entry name" value="PyrdxlP-dep_Trfase"/>
</dbReference>
<dbReference type="Pfam" id="PF02347">
    <property type="entry name" value="GDC-P"/>
    <property type="match status" value="2"/>
</dbReference>
<evidence type="ECO:0000256" key="8">
    <source>
        <dbReference type="HAMAP-Rule" id="MF_00711"/>
    </source>
</evidence>
<keyword evidence="5 8" id="KW-0663">Pyridoxal phosphate</keyword>
<dbReference type="HAMAP" id="MF_00711">
    <property type="entry name" value="GcvP"/>
    <property type="match status" value="1"/>
</dbReference>
<comment type="caution">
    <text evidence="11">The sequence shown here is derived from an EMBL/GenBank/DDBJ whole genome shotgun (WGS) entry which is preliminary data.</text>
</comment>
<dbReference type="Gene3D" id="3.90.1150.10">
    <property type="entry name" value="Aspartate Aminotransferase, domain 1"/>
    <property type="match status" value="2"/>
</dbReference>
<evidence type="ECO:0000256" key="4">
    <source>
        <dbReference type="ARBA" id="ARBA00011690"/>
    </source>
</evidence>
<dbReference type="InterPro" id="IPR003437">
    <property type="entry name" value="GcvP"/>
</dbReference>
<evidence type="ECO:0000256" key="7">
    <source>
        <dbReference type="ARBA" id="ARBA00049026"/>
    </source>
</evidence>
<dbReference type="NCBIfam" id="TIGR00461">
    <property type="entry name" value="gcvP"/>
    <property type="match status" value="1"/>
</dbReference>
<evidence type="ECO:0000259" key="9">
    <source>
        <dbReference type="Pfam" id="PF02347"/>
    </source>
</evidence>
<dbReference type="Pfam" id="PF21478">
    <property type="entry name" value="GcvP2_C"/>
    <property type="match status" value="1"/>
</dbReference>
<dbReference type="NCBIfam" id="NF003346">
    <property type="entry name" value="PRK04366.1"/>
    <property type="match status" value="1"/>
</dbReference>
<dbReference type="GO" id="GO:0004375">
    <property type="term" value="F:glycine dehydrogenase (decarboxylating) activity"/>
    <property type="evidence" value="ECO:0007669"/>
    <property type="project" value="UniProtKB-EC"/>
</dbReference>
<dbReference type="InterPro" id="IPR015421">
    <property type="entry name" value="PyrdxlP-dep_Trfase_major"/>
</dbReference>